<dbReference type="Gene3D" id="2.40.50.140">
    <property type="entry name" value="Nucleic acid-binding proteins"/>
    <property type="match status" value="2"/>
</dbReference>
<evidence type="ECO:0000256" key="2">
    <source>
        <dbReference type="ARBA" id="ARBA00022980"/>
    </source>
</evidence>
<dbReference type="InterPro" id="IPR003029">
    <property type="entry name" value="S1_domain"/>
</dbReference>
<dbReference type="RefSeq" id="WP_209239906.1">
    <property type="nucleotide sequence ID" value="NZ_JADKMA010000061.1"/>
</dbReference>
<proteinExistence type="inferred from homology"/>
<reference evidence="5 6" key="1">
    <citation type="submission" date="2020-11" db="EMBL/GenBank/DDBJ databases">
        <title>Streptomyces spirodelae sp. nov., isolated from duckweed.</title>
        <authorList>
            <person name="Saimee Y."/>
            <person name="Duangmal K."/>
        </authorList>
    </citation>
    <scope>NUCLEOTIDE SEQUENCE [LARGE SCALE GENOMIC DNA]</scope>
    <source>
        <strain evidence="5 6">S16-07</strain>
    </source>
</reference>
<gene>
    <name evidence="5" type="ORF">ITI46_14330</name>
</gene>
<evidence type="ECO:0000256" key="3">
    <source>
        <dbReference type="ARBA" id="ARBA00023274"/>
    </source>
</evidence>
<sequence length="159" mass="17129">MSSIEHLHPGMVCTGTVTASSATVLFVDLGHTAGVVTAPNLSWRHFTHPEQIARVGEKVVGVVLSVDTERDQVSLSLKELEHDPLIDFARTQIGTTTTGTVEKIAPVGVFLALEKDISAFLPAAELSNNLKSVEIGQTYSVIVSSINFHERRIVLSLPD</sequence>
<comment type="caution">
    <text evidence="5">The sequence shown here is derived from an EMBL/GenBank/DDBJ whole genome shotgun (WGS) entry which is preliminary data.</text>
</comment>
<accession>A0ABS3XBU1</accession>
<evidence type="ECO:0000256" key="1">
    <source>
        <dbReference type="ARBA" id="ARBA00006767"/>
    </source>
</evidence>
<dbReference type="PROSITE" id="PS50126">
    <property type="entry name" value="S1"/>
    <property type="match status" value="2"/>
</dbReference>
<dbReference type="SMART" id="SM00316">
    <property type="entry name" value="S1"/>
    <property type="match status" value="2"/>
</dbReference>
<dbReference type="PANTHER" id="PTHR10724:SF7">
    <property type="entry name" value="SMALL RIBOSOMAL SUBUNIT PROTEIN BS1C"/>
    <property type="match status" value="1"/>
</dbReference>
<dbReference type="EMBL" id="JADKMA010000061">
    <property type="protein sequence ID" value="MBO8192835.1"/>
    <property type="molecule type" value="Genomic_DNA"/>
</dbReference>
<dbReference type="Pfam" id="PF00575">
    <property type="entry name" value="S1"/>
    <property type="match status" value="2"/>
</dbReference>
<evidence type="ECO:0000313" key="5">
    <source>
        <dbReference type="EMBL" id="MBO8192835.1"/>
    </source>
</evidence>
<protein>
    <submittedName>
        <fullName evidence="5">S1 RNA-binding domain-containing protein</fullName>
    </submittedName>
</protein>
<dbReference type="InterPro" id="IPR050437">
    <property type="entry name" value="Ribos_protein_bS1-like"/>
</dbReference>
<comment type="similarity">
    <text evidence="1">Belongs to the bacterial ribosomal protein bS1 family.</text>
</comment>
<feature type="domain" description="S1 motif" evidence="4">
    <location>
        <begin position="94"/>
        <end position="158"/>
    </location>
</feature>
<keyword evidence="3" id="KW-0687">Ribonucleoprotein</keyword>
<dbReference type="Proteomes" id="UP001519064">
    <property type="component" value="Unassembled WGS sequence"/>
</dbReference>
<organism evidence="5 6">
    <name type="scientific">Streptomyces oryzae</name>
    <dbReference type="NCBI Taxonomy" id="1434886"/>
    <lineage>
        <taxon>Bacteria</taxon>
        <taxon>Bacillati</taxon>
        <taxon>Actinomycetota</taxon>
        <taxon>Actinomycetes</taxon>
        <taxon>Kitasatosporales</taxon>
        <taxon>Streptomycetaceae</taxon>
        <taxon>Streptomyces</taxon>
    </lineage>
</organism>
<keyword evidence="2" id="KW-0689">Ribosomal protein</keyword>
<evidence type="ECO:0000313" key="6">
    <source>
        <dbReference type="Proteomes" id="UP001519064"/>
    </source>
</evidence>
<dbReference type="InterPro" id="IPR012340">
    <property type="entry name" value="NA-bd_OB-fold"/>
</dbReference>
<evidence type="ECO:0000259" key="4">
    <source>
        <dbReference type="PROSITE" id="PS50126"/>
    </source>
</evidence>
<feature type="domain" description="S1 motif" evidence="4">
    <location>
        <begin position="10"/>
        <end position="78"/>
    </location>
</feature>
<name>A0ABS3XBU1_9ACTN</name>
<keyword evidence="6" id="KW-1185">Reference proteome</keyword>
<dbReference type="SUPFAM" id="SSF50249">
    <property type="entry name" value="Nucleic acid-binding proteins"/>
    <property type="match status" value="2"/>
</dbReference>
<dbReference type="PANTHER" id="PTHR10724">
    <property type="entry name" value="30S RIBOSOMAL PROTEIN S1"/>
    <property type="match status" value="1"/>
</dbReference>